<dbReference type="EMBL" id="KQ087196">
    <property type="protein sequence ID" value="KLT43301.1"/>
    <property type="molecule type" value="Genomic_DNA"/>
</dbReference>
<accession>A0A0J0XQA6</accession>
<dbReference type="RefSeq" id="XP_018279792.1">
    <property type="nucleotide sequence ID" value="XM_018427300.1"/>
</dbReference>
<name>A0A0J0XQA6_9TREE</name>
<organism evidence="1 2">
    <name type="scientific">Cutaneotrichosporon oleaginosum</name>
    <dbReference type="NCBI Taxonomy" id="879819"/>
    <lineage>
        <taxon>Eukaryota</taxon>
        <taxon>Fungi</taxon>
        <taxon>Dikarya</taxon>
        <taxon>Basidiomycota</taxon>
        <taxon>Agaricomycotina</taxon>
        <taxon>Tremellomycetes</taxon>
        <taxon>Trichosporonales</taxon>
        <taxon>Trichosporonaceae</taxon>
        <taxon>Cutaneotrichosporon</taxon>
    </lineage>
</organism>
<evidence type="ECO:0000313" key="1">
    <source>
        <dbReference type="EMBL" id="KLT43301.1"/>
    </source>
</evidence>
<proteinExistence type="predicted"/>
<protein>
    <submittedName>
        <fullName evidence="1">Uncharacterized protein</fullName>
    </submittedName>
</protein>
<evidence type="ECO:0000313" key="2">
    <source>
        <dbReference type="Proteomes" id="UP000053611"/>
    </source>
</evidence>
<keyword evidence="2" id="KW-1185">Reference proteome</keyword>
<sequence>MVYIVPLISNLIIAVSLVTSWAKCALPAGFRLVDRGKCFSGVDSPTIPRKVTVILPCLSSSHSSRLTLLTLLVLSTFLSTRCSSSSSVF</sequence>
<dbReference type="GeneID" id="28987903"/>
<gene>
    <name evidence="1" type="ORF">CC85DRAFT_61584</name>
</gene>
<dbReference type="Proteomes" id="UP000053611">
    <property type="component" value="Unassembled WGS sequence"/>
</dbReference>
<dbReference type="AlphaFoldDB" id="A0A0J0XQA6"/>
<reference evidence="1 2" key="1">
    <citation type="submission" date="2015-03" db="EMBL/GenBank/DDBJ databases">
        <title>Genomics and transcriptomics of the oil-accumulating basidiomycete yeast T. oleaginosus allow insights into substrate utilization and the diverse evolutionary trajectories of mating systems in fungi.</title>
        <authorList>
            <consortium name="DOE Joint Genome Institute"/>
            <person name="Kourist R."/>
            <person name="Kracht O."/>
            <person name="Bracharz F."/>
            <person name="Lipzen A."/>
            <person name="Nolan M."/>
            <person name="Ohm R."/>
            <person name="Grigoriev I."/>
            <person name="Sun S."/>
            <person name="Heitman J."/>
            <person name="Bruck T."/>
            <person name="Nowrousian M."/>
        </authorList>
    </citation>
    <scope>NUCLEOTIDE SEQUENCE [LARGE SCALE GENOMIC DNA]</scope>
    <source>
        <strain evidence="1 2">IBC0246</strain>
    </source>
</reference>